<accession>A0AAV9V6W3</accession>
<name>A0AAV9V6W3_9PEZI</name>
<evidence type="ECO:0000256" key="2">
    <source>
        <dbReference type="ARBA" id="ARBA00022598"/>
    </source>
</evidence>
<dbReference type="SUPFAM" id="SSF52317">
    <property type="entry name" value="Class I glutamine amidotransferase-like"/>
    <property type="match status" value="1"/>
</dbReference>
<dbReference type="CDD" id="cd16442">
    <property type="entry name" value="BPL"/>
    <property type="match status" value="1"/>
</dbReference>
<evidence type="ECO:0000313" key="4">
    <source>
        <dbReference type="EMBL" id="KAK6357796.1"/>
    </source>
</evidence>
<dbReference type="PROSITE" id="PS51733">
    <property type="entry name" value="BPL_LPL_CATALYTIC"/>
    <property type="match status" value="1"/>
</dbReference>
<dbReference type="Gene3D" id="3.40.50.880">
    <property type="match status" value="1"/>
</dbReference>
<dbReference type="InterPro" id="IPR004408">
    <property type="entry name" value="Biotin_CoA_COase_ligase"/>
</dbReference>
<dbReference type="InterPro" id="IPR029062">
    <property type="entry name" value="Class_I_gatase-like"/>
</dbReference>
<dbReference type="Pfam" id="PF03099">
    <property type="entry name" value="BPL_LplA_LipB"/>
    <property type="match status" value="1"/>
</dbReference>
<comment type="similarity">
    <text evidence="1">Belongs to the biotin--protein ligase family.</text>
</comment>
<comment type="caution">
    <text evidence="4">The sequence shown here is derived from an EMBL/GenBank/DDBJ whole genome shotgun (WGS) entry which is preliminary data.</text>
</comment>
<keyword evidence="5" id="KW-1185">Reference proteome</keyword>
<proteinExistence type="inferred from homology"/>
<sequence length="664" mass="71800">MKKKKIPVGLFVKPNSGPGTSAEAIRQSTDTLRRLLTPYYAVSPITAEALIKEPWPATCALLCVPGGADLGYCKSLNGAGTRALKQYVRRGGKYLGFCAGAYFASAEIEFEKGDPSLEVTGARELGFFPGLCRGAAFKGFEYNSEAGARPCILDIAGKLSDIGAPGDLQCYYNGGGVFIDADGLASRGVEVLARYREALDICDGSGNAAAVGCHVGAGYALLIGAHPEFSSEVCARREANSGSPRDWGFDETRRLEFMSALLKHLGLRSNDNTRPTSRSLSDLHLSGLGPTEIKDIWQKLKHLGSSGTGDATSVTVEAETATFLLENQSLGPSTSRLGDGMAGGSAINVKVYEDGTPADEDTPYFNVLTYFQHLRSHRAGSTKALKYGSPLLYGELMTSTNSILDKNFKLLQELPSGFTVVAIQQTAARGRGSNSWISPLGALVFSMVVRHSIKHAVNAPAVFIQYLAALSIVEAIKSYDVGYSKMPVYLKWPNDIYAKTSGTGELGGKADYSKICGILVNANFSGDEFFLVIGCGVNVTNSVPTTSLKALARAMDPPLPEFQHEKLLAKIIVTFEKRYARFLDEGFQAFEEDYYEHWLHNNQIVGLDDAKNSRVRIQGISKDDGMLIVSEVDEHSLHTGTKFKLQADGNSFDFFNGLLKKKRD</sequence>
<dbReference type="InterPro" id="IPR019197">
    <property type="entry name" value="Biotin-prot_ligase_N"/>
</dbReference>
<dbReference type="PANTHER" id="PTHR12835">
    <property type="entry name" value="BIOTIN PROTEIN LIGASE"/>
    <property type="match status" value="1"/>
</dbReference>
<organism evidence="4 5">
    <name type="scientific">Orbilia blumenaviensis</name>
    <dbReference type="NCBI Taxonomy" id="1796055"/>
    <lineage>
        <taxon>Eukaryota</taxon>
        <taxon>Fungi</taxon>
        <taxon>Dikarya</taxon>
        <taxon>Ascomycota</taxon>
        <taxon>Pezizomycotina</taxon>
        <taxon>Orbiliomycetes</taxon>
        <taxon>Orbiliales</taxon>
        <taxon>Orbiliaceae</taxon>
        <taxon>Orbilia</taxon>
    </lineage>
</organism>
<dbReference type="NCBIfam" id="TIGR00121">
    <property type="entry name" value="birA_ligase"/>
    <property type="match status" value="1"/>
</dbReference>
<feature type="domain" description="BPL/LPL catalytic" evidence="3">
    <location>
        <begin position="376"/>
        <end position="583"/>
    </location>
</feature>
<dbReference type="InterPro" id="IPR045864">
    <property type="entry name" value="aa-tRNA-synth_II/BPL/LPL"/>
</dbReference>
<reference evidence="4 5" key="1">
    <citation type="submission" date="2019-10" db="EMBL/GenBank/DDBJ databases">
        <authorList>
            <person name="Palmer J.M."/>
        </authorList>
    </citation>
    <scope>NUCLEOTIDE SEQUENCE [LARGE SCALE GENOMIC DNA]</scope>
    <source>
        <strain evidence="4 5">TWF730</strain>
    </source>
</reference>
<dbReference type="SUPFAM" id="SSF55681">
    <property type="entry name" value="Class II aaRS and biotin synthetases"/>
    <property type="match status" value="1"/>
</dbReference>
<dbReference type="GO" id="GO:0005737">
    <property type="term" value="C:cytoplasm"/>
    <property type="evidence" value="ECO:0007669"/>
    <property type="project" value="TreeGrafter"/>
</dbReference>
<evidence type="ECO:0000313" key="5">
    <source>
        <dbReference type="Proteomes" id="UP001373714"/>
    </source>
</evidence>
<protein>
    <submittedName>
        <fullName evidence="4">Biotin holocarboxylase synthetase, variant 3</fullName>
    </submittedName>
</protein>
<evidence type="ECO:0000256" key="1">
    <source>
        <dbReference type="ARBA" id="ARBA00009934"/>
    </source>
</evidence>
<dbReference type="Gene3D" id="3.30.930.10">
    <property type="entry name" value="Bira Bifunctional Protein, Domain 2"/>
    <property type="match status" value="1"/>
</dbReference>
<dbReference type="AlphaFoldDB" id="A0AAV9V6W3"/>
<evidence type="ECO:0000259" key="3">
    <source>
        <dbReference type="PROSITE" id="PS51733"/>
    </source>
</evidence>
<keyword evidence="2" id="KW-0436">Ligase</keyword>
<dbReference type="Pfam" id="PF09825">
    <property type="entry name" value="BPL_N"/>
    <property type="match status" value="1"/>
</dbReference>
<dbReference type="CDD" id="cd03144">
    <property type="entry name" value="GATase1_ScBLP_like"/>
    <property type="match status" value="1"/>
</dbReference>
<gene>
    <name evidence="4" type="primary">BPL1_1</name>
    <name evidence="4" type="ORF">TWF730_007157</name>
</gene>
<dbReference type="EMBL" id="JAVHNS010000004">
    <property type="protein sequence ID" value="KAK6357796.1"/>
    <property type="molecule type" value="Genomic_DNA"/>
</dbReference>
<dbReference type="Proteomes" id="UP001373714">
    <property type="component" value="Unassembled WGS sequence"/>
</dbReference>
<dbReference type="GO" id="GO:0004077">
    <property type="term" value="F:biotin--[biotin carboxyl-carrier protein] ligase activity"/>
    <property type="evidence" value="ECO:0007669"/>
    <property type="project" value="InterPro"/>
</dbReference>
<dbReference type="InterPro" id="IPR004143">
    <property type="entry name" value="BPL_LPL_catalytic"/>
</dbReference>
<dbReference type="PANTHER" id="PTHR12835:SF5">
    <property type="entry name" value="BIOTIN--PROTEIN LIGASE"/>
    <property type="match status" value="1"/>
</dbReference>